<name>A0A2P2NID6_RHIMU</name>
<organism evidence="1">
    <name type="scientific">Rhizophora mucronata</name>
    <name type="common">Asiatic mangrove</name>
    <dbReference type="NCBI Taxonomy" id="61149"/>
    <lineage>
        <taxon>Eukaryota</taxon>
        <taxon>Viridiplantae</taxon>
        <taxon>Streptophyta</taxon>
        <taxon>Embryophyta</taxon>
        <taxon>Tracheophyta</taxon>
        <taxon>Spermatophyta</taxon>
        <taxon>Magnoliopsida</taxon>
        <taxon>eudicotyledons</taxon>
        <taxon>Gunneridae</taxon>
        <taxon>Pentapetalae</taxon>
        <taxon>rosids</taxon>
        <taxon>fabids</taxon>
        <taxon>Malpighiales</taxon>
        <taxon>Rhizophoraceae</taxon>
        <taxon>Rhizophora</taxon>
    </lineage>
</organism>
<accession>A0A2P2NID6</accession>
<evidence type="ECO:0000313" key="1">
    <source>
        <dbReference type="EMBL" id="MBX42258.1"/>
    </source>
</evidence>
<reference evidence="1" key="1">
    <citation type="submission" date="2018-02" db="EMBL/GenBank/DDBJ databases">
        <title>Rhizophora mucronata_Transcriptome.</title>
        <authorList>
            <person name="Meera S.P."/>
            <person name="Sreeshan A."/>
            <person name="Augustine A."/>
        </authorList>
    </citation>
    <scope>NUCLEOTIDE SEQUENCE</scope>
    <source>
        <tissue evidence="1">Leaf</tissue>
    </source>
</reference>
<protein>
    <submittedName>
        <fullName evidence="1">Uncharacterized protein</fullName>
    </submittedName>
</protein>
<proteinExistence type="predicted"/>
<sequence length="30" mass="3513">MKKRQRNETYSLCLGSTYMCSVTHHGCKYS</sequence>
<dbReference type="AlphaFoldDB" id="A0A2P2NID6"/>
<dbReference type="EMBL" id="GGEC01061774">
    <property type="protein sequence ID" value="MBX42258.1"/>
    <property type="molecule type" value="Transcribed_RNA"/>
</dbReference>